<dbReference type="Proteomes" id="UP000185491">
    <property type="component" value="Chromosome"/>
</dbReference>
<dbReference type="RefSeq" id="WP_075734904.1">
    <property type="nucleotide sequence ID" value="NZ_CP009249.1"/>
</dbReference>
<evidence type="ECO:0000313" key="3">
    <source>
        <dbReference type="EMBL" id="APT92912.1"/>
    </source>
</evidence>
<dbReference type="KEGG" id="cpho:CPHO_08450"/>
<protein>
    <recommendedName>
        <fullName evidence="2">4Fe-4S Wbl-type domain-containing protein</fullName>
    </recommendedName>
</protein>
<accession>A0A1L7D4R8</accession>
<gene>
    <name evidence="3" type="ORF">CPHO_08450</name>
</gene>
<evidence type="ECO:0000256" key="1">
    <source>
        <dbReference type="SAM" id="MobiDB-lite"/>
    </source>
</evidence>
<organism evidence="3 4">
    <name type="scientific">Corynebacterium phocae</name>
    <dbReference type="NCBI Taxonomy" id="161895"/>
    <lineage>
        <taxon>Bacteria</taxon>
        <taxon>Bacillati</taxon>
        <taxon>Actinomycetota</taxon>
        <taxon>Actinomycetes</taxon>
        <taxon>Mycobacteriales</taxon>
        <taxon>Corynebacteriaceae</taxon>
        <taxon>Corynebacterium</taxon>
    </lineage>
</organism>
<dbReference type="OrthoDB" id="4426688at2"/>
<keyword evidence="4" id="KW-1185">Reference proteome</keyword>
<evidence type="ECO:0000259" key="2">
    <source>
        <dbReference type="Pfam" id="PF02467"/>
    </source>
</evidence>
<dbReference type="InterPro" id="IPR034768">
    <property type="entry name" value="4FE4S_WBL"/>
</dbReference>
<sequence>MPRPACENTKNKAFSNPTKATPQAVRAAQKICHHCPLLKACAKDALTSGTTLSEDYRAPASDVIQAGVICTGDDETARRLSIIAGVETPTYRRERPQRPIIGSKRGDTCRHCNQPMIKWNRHEQQPDGYRKHYARGFCEQCRGPYREWKKANPAADTPRGLRKPLDRKRHSAPPRKKGVPTVQLALFDTSTT</sequence>
<name>A0A1L7D4R8_9CORY</name>
<proteinExistence type="predicted"/>
<dbReference type="Pfam" id="PF02467">
    <property type="entry name" value="Whib"/>
    <property type="match status" value="1"/>
</dbReference>
<feature type="region of interest" description="Disordered" evidence="1">
    <location>
        <begin position="150"/>
        <end position="192"/>
    </location>
</feature>
<evidence type="ECO:0000313" key="4">
    <source>
        <dbReference type="Proteomes" id="UP000185491"/>
    </source>
</evidence>
<feature type="domain" description="4Fe-4S Wbl-type" evidence="2">
    <location>
        <begin position="3"/>
        <end position="49"/>
    </location>
</feature>
<dbReference type="AlphaFoldDB" id="A0A1L7D4R8"/>
<feature type="compositionally biased region" description="Basic residues" evidence="1">
    <location>
        <begin position="160"/>
        <end position="178"/>
    </location>
</feature>
<reference evidence="3 4" key="1">
    <citation type="submission" date="2014-08" db="EMBL/GenBank/DDBJ databases">
        <title>Complete genome sequence of Corynebacterium phocae M408/89/1(T)(=DSM 44612(T)), isolated from the common seal (Phoca vitulina).</title>
        <authorList>
            <person name="Ruckert C."/>
            <person name="Albersmeier A."/>
            <person name="Winkler A."/>
            <person name="Kalinowski J."/>
        </authorList>
    </citation>
    <scope>NUCLEOTIDE SEQUENCE [LARGE SCALE GENOMIC DNA]</scope>
    <source>
        <strain evidence="3 4">M408/89/1</strain>
    </source>
</reference>
<dbReference type="EMBL" id="CP009249">
    <property type="protein sequence ID" value="APT92912.1"/>
    <property type="molecule type" value="Genomic_DNA"/>
</dbReference>